<organism evidence="4 5">
    <name type="scientific">Stachybotrys chlorohalonatus (strain IBT 40285)</name>
    <dbReference type="NCBI Taxonomy" id="1283841"/>
    <lineage>
        <taxon>Eukaryota</taxon>
        <taxon>Fungi</taxon>
        <taxon>Dikarya</taxon>
        <taxon>Ascomycota</taxon>
        <taxon>Pezizomycotina</taxon>
        <taxon>Sordariomycetes</taxon>
        <taxon>Hypocreomycetidae</taxon>
        <taxon>Hypocreales</taxon>
        <taxon>Stachybotryaceae</taxon>
        <taxon>Stachybotrys</taxon>
    </lineage>
</organism>
<reference evidence="4 5" key="1">
    <citation type="journal article" date="2014" name="BMC Genomics">
        <title>Comparative genome sequencing reveals chemotype-specific gene clusters in the toxigenic black mold Stachybotrys.</title>
        <authorList>
            <person name="Semeiks J."/>
            <person name="Borek D."/>
            <person name="Otwinowski Z."/>
            <person name="Grishin N.V."/>
        </authorList>
    </citation>
    <scope>NUCLEOTIDE SEQUENCE [LARGE SCALE GENOMIC DNA]</scope>
    <source>
        <strain evidence="4 5">IBT 40285</strain>
    </source>
</reference>
<evidence type="ECO:0000256" key="2">
    <source>
        <dbReference type="ARBA" id="ARBA00023004"/>
    </source>
</evidence>
<keyword evidence="2" id="KW-0408">Iron</keyword>
<dbReference type="InParanoid" id="A0A084QSR1"/>
<dbReference type="STRING" id="1283841.A0A084QSR1"/>
<keyword evidence="1" id="KW-0677">Repeat</keyword>
<dbReference type="InterPro" id="IPR006652">
    <property type="entry name" value="Kelch_1"/>
</dbReference>
<sequence length="557" mass="60068">MESFSSLRRRTTDLLLNVHQNVQQNMASLSSPRKPAGMNGTWEPIAIPPVSRALHSLDVISGTAYVFGGQNSRRQPADNDMHVVTLPFSTAAADYRRIKATAPTPEDLAVYTEEAQTTEAAEDLAQAADAQEEVQEKDLDEVPLASPQPSSEAKFTGGKGKERATDERPALGNVPAPRFAHATAVIGSRIFLFGGVGGTESKPLEEAGRVWIFDTRNNKWTYLDPAPAIKGGSIVLHPGPRGYHCATAVDKPRDFAPPARKKPQNWQEWAVGDISKTGIPQNPIVGHVAEEAVDQEDAGYGTFFVHGGVLASGERANDLWAFDVRTRTWTELPTAPGPGRSGASICISKSRLFRFGGFDGESELGGQIDFLHLEVEMFDDKVTRGEVSISARSGWQSLLENNVDASSSEVPLQPGQTWPLPRSGAVFQPLSLGGGAEYLILAMGESEPSSENGPGRLHDDVWAFQVPPLGMTAASFTAAMLQAVGRKTGEGKWTRLNMVPYDDDNYYEDPQPRGWLASAPMGDLDETGVVLWGGVGADGSQLGDGWILRLGDTRTSY</sequence>
<keyword evidence="5" id="KW-1185">Reference proteome</keyword>
<dbReference type="Gene3D" id="2.120.10.80">
    <property type="entry name" value="Kelch-type beta propeller"/>
    <property type="match status" value="2"/>
</dbReference>
<dbReference type="Proteomes" id="UP000028524">
    <property type="component" value="Unassembled WGS sequence"/>
</dbReference>
<gene>
    <name evidence="4" type="ORF">S40285_06259</name>
</gene>
<feature type="compositionally biased region" description="Acidic residues" evidence="3">
    <location>
        <begin position="130"/>
        <end position="141"/>
    </location>
</feature>
<dbReference type="OMA" id="FFVHAGC"/>
<dbReference type="PANTHER" id="PTHR47435:SF4">
    <property type="entry name" value="KELCH REPEAT PROTEIN (AFU_ORTHOLOGUE AFUA_5G12780)"/>
    <property type="match status" value="1"/>
</dbReference>
<evidence type="ECO:0000313" key="5">
    <source>
        <dbReference type="Proteomes" id="UP000028524"/>
    </source>
</evidence>
<dbReference type="Pfam" id="PF01344">
    <property type="entry name" value="Kelch_1"/>
    <property type="match status" value="1"/>
</dbReference>
<dbReference type="GO" id="GO:0019760">
    <property type="term" value="P:glucosinolate metabolic process"/>
    <property type="evidence" value="ECO:0007669"/>
    <property type="project" value="UniProtKB-ARBA"/>
</dbReference>
<dbReference type="PANTHER" id="PTHR47435">
    <property type="entry name" value="KELCH REPEAT PROTEIN (AFU_ORTHOLOGUE AFUA_5G12780)"/>
    <property type="match status" value="1"/>
</dbReference>
<dbReference type="EMBL" id="KL660284">
    <property type="protein sequence ID" value="KFA66996.1"/>
    <property type="molecule type" value="Genomic_DNA"/>
</dbReference>
<proteinExistence type="predicted"/>
<dbReference type="SUPFAM" id="SSF117281">
    <property type="entry name" value="Kelch motif"/>
    <property type="match status" value="1"/>
</dbReference>
<accession>A0A084QSR1</accession>
<dbReference type="AlphaFoldDB" id="A0A084QSR1"/>
<feature type="compositionally biased region" description="Basic and acidic residues" evidence="3">
    <location>
        <begin position="159"/>
        <end position="169"/>
    </location>
</feature>
<dbReference type="HOGENOM" id="CLU_030461_1_1_1"/>
<evidence type="ECO:0000256" key="3">
    <source>
        <dbReference type="SAM" id="MobiDB-lite"/>
    </source>
</evidence>
<dbReference type="InterPro" id="IPR015915">
    <property type="entry name" value="Kelch-typ_b-propeller"/>
</dbReference>
<dbReference type="OrthoDB" id="10250130at2759"/>
<feature type="region of interest" description="Disordered" evidence="3">
    <location>
        <begin position="115"/>
        <end position="174"/>
    </location>
</feature>
<evidence type="ECO:0000313" key="4">
    <source>
        <dbReference type="EMBL" id="KFA66996.1"/>
    </source>
</evidence>
<name>A0A084QSR1_STAC4</name>
<evidence type="ECO:0000256" key="1">
    <source>
        <dbReference type="ARBA" id="ARBA00022737"/>
    </source>
</evidence>
<protein>
    <submittedName>
        <fullName evidence="4">Uncharacterized protein</fullName>
    </submittedName>
</protein>
<feature type="compositionally biased region" description="Low complexity" evidence="3">
    <location>
        <begin position="115"/>
        <end position="129"/>
    </location>
</feature>